<dbReference type="InterPro" id="IPR001387">
    <property type="entry name" value="Cro/C1-type_HTH"/>
</dbReference>
<dbReference type="PROSITE" id="PS50943">
    <property type="entry name" value="HTH_CROC1"/>
    <property type="match status" value="1"/>
</dbReference>
<dbReference type="CDD" id="cd00093">
    <property type="entry name" value="HTH_XRE"/>
    <property type="match status" value="1"/>
</dbReference>
<evidence type="ECO:0000259" key="1">
    <source>
        <dbReference type="PROSITE" id="PS50943"/>
    </source>
</evidence>
<organism evidence="2">
    <name type="scientific">Siphoviridae sp. ctnN38</name>
    <dbReference type="NCBI Taxonomy" id="2826455"/>
    <lineage>
        <taxon>Viruses</taxon>
        <taxon>Duplodnaviria</taxon>
        <taxon>Heunggongvirae</taxon>
        <taxon>Uroviricota</taxon>
        <taxon>Caudoviricetes</taxon>
    </lineage>
</organism>
<dbReference type="EMBL" id="BK015077">
    <property type="protein sequence ID" value="DAD90076.1"/>
    <property type="molecule type" value="Genomic_DNA"/>
</dbReference>
<reference evidence="2" key="1">
    <citation type="journal article" date="2021" name="Proc. Natl. Acad. Sci. U.S.A.">
        <title>A Catalog of Tens of Thousands of Viruses from Human Metagenomes Reveals Hidden Associations with Chronic Diseases.</title>
        <authorList>
            <person name="Tisza M.J."/>
            <person name="Buck C.B."/>
        </authorList>
    </citation>
    <scope>NUCLEOTIDE SEQUENCE</scope>
    <source>
        <strain evidence="2">CtnN38</strain>
    </source>
</reference>
<sequence>MTFSEKLKQAMQELHLNQRQVCGMTGKSKGSVSQYLSGKQIPSEDVQSAIAVALGLESDYFSKSDEQVVVLPTAELKNGVIPRLDVEKAAKLLQMNHNTVRKGLQQGVFPWGYGIHTSDNRWVYFINAKRFAEIERVVVDD</sequence>
<dbReference type="Pfam" id="PF01381">
    <property type="entry name" value="HTH_3"/>
    <property type="match status" value="1"/>
</dbReference>
<evidence type="ECO:0000313" key="2">
    <source>
        <dbReference type="EMBL" id="DAD90076.1"/>
    </source>
</evidence>
<dbReference type="SMART" id="SM00530">
    <property type="entry name" value="HTH_XRE"/>
    <property type="match status" value="1"/>
</dbReference>
<dbReference type="InterPro" id="IPR010982">
    <property type="entry name" value="Lambda_DNA-bd_dom_sf"/>
</dbReference>
<dbReference type="Gene3D" id="1.10.260.40">
    <property type="entry name" value="lambda repressor-like DNA-binding domains"/>
    <property type="match status" value="1"/>
</dbReference>
<accession>A0A8S5N6I8</accession>
<feature type="domain" description="HTH cro/C1-type" evidence="1">
    <location>
        <begin position="7"/>
        <end position="61"/>
    </location>
</feature>
<protein>
    <submittedName>
        <fullName evidence="2">Helix-turn-helix domain protein</fullName>
    </submittedName>
</protein>
<dbReference type="GO" id="GO:0003677">
    <property type="term" value="F:DNA binding"/>
    <property type="evidence" value="ECO:0007669"/>
    <property type="project" value="InterPro"/>
</dbReference>
<proteinExistence type="predicted"/>
<dbReference type="SUPFAM" id="SSF47413">
    <property type="entry name" value="lambda repressor-like DNA-binding domains"/>
    <property type="match status" value="1"/>
</dbReference>
<name>A0A8S5N6I8_9CAUD</name>